<proteinExistence type="predicted"/>
<dbReference type="EMBL" id="VSSQ01130326">
    <property type="protein sequence ID" value="MPN58046.1"/>
    <property type="molecule type" value="Genomic_DNA"/>
</dbReference>
<name>A0A645J3M2_9ZZZZ</name>
<reference evidence="1" key="1">
    <citation type="submission" date="2019-08" db="EMBL/GenBank/DDBJ databases">
        <authorList>
            <person name="Kucharzyk K."/>
            <person name="Murdoch R.W."/>
            <person name="Higgins S."/>
            <person name="Loffler F."/>
        </authorList>
    </citation>
    <scope>NUCLEOTIDE SEQUENCE</scope>
</reference>
<gene>
    <name evidence="1" type="ORF">SDC9_205743</name>
</gene>
<comment type="caution">
    <text evidence="1">The sequence shown here is derived from an EMBL/GenBank/DDBJ whole genome shotgun (WGS) entry which is preliminary data.</text>
</comment>
<evidence type="ECO:0000313" key="1">
    <source>
        <dbReference type="EMBL" id="MPN58046.1"/>
    </source>
</evidence>
<organism evidence="1">
    <name type="scientific">bioreactor metagenome</name>
    <dbReference type="NCBI Taxonomy" id="1076179"/>
    <lineage>
        <taxon>unclassified sequences</taxon>
        <taxon>metagenomes</taxon>
        <taxon>ecological metagenomes</taxon>
    </lineage>
</organism>
<accession>A0A645J3M2</accession>
<protein>
    <submittedName>
        <fullName evidence="1">Uncharacterized protein</fullName>
    </submittedName>
</protein>
<dbReference type="AlphaFoldDB" id="A0A645J3M2"/>
<sequence length="77" mass="9034">MLPHIRQVMTHLRPHGIHCFEFTKYLTVIGIVHAIHQTLFLRQFERKNPYFQRHLQRSFFSTDGNCSGIYSGTGIFG</sequence>